<evidence type="ECO:0008006" key="8">
    <source>
        <dbReference type="Google" id="ProtNLM"/>
    </source>
</evidence>
<reference evidence="6 7" key="1">
    <citation type="submission" date="2016-05" db="EMBL/GenBank/DDBJ databases">
        <title>Comparative genomics of biotechnologically important yeasts.</title>
        <authorList>
            <consortium name="DOE Joint Genome Institute"/>
            <person name="Riley R."/>
            <person name="Haridas S."/>
            <person name="Wolfe K.H."/>
            <person name="Lopes M.R."/>
            <person name="Hittinger C.T."/>
            <person name="Goker M."/>
            <person name="Salamov A."/>
            <person name="Wisecaver J."/>
            <person name="Long T.M."/>
            <person name="Aerts A.L."/>
            <person name="Barry K."/>
            <person name="Choi C."/>
            <person name="Clum A."/>
            <person name="Coughlan A.Y."/>
            <person name="Deshpande S."/>
            <person name="Douglass A.P."/>
            <person name="Hanson S.J."/>
            <person name="Klenk H.-P."/>
            <person name="LaButti K."/>
            <person name="Lapidus A."/>
            <person name="Lindquist E."/>
            <person name="Lipzen A."/>
            <person name="Meier-kolthoff J.P."/>
            <person name="Ohm R.A."/>
            <person name="Otillar R.P."/>
            <person name="Pangilinan J."/>
            <person name="Peng Y."/>
            <person name="Rokas A."/>
            <person name="Rosa C.A."/>
            <person name="Scheuner C."/>
            <person name="Sibirny A.A."/>
            <person name="Slot J.C."/>
            <person name="Stielow J.B."/>
            <person name="Sun H."/>
            <person name="Kurtzman C.P."/>
            <person name="Blackwell M."/>
            <person name="Grigoriev I.V."/>
            <person name="Jeffries T.W."/>
        </authorList>
    </citation>
    <scope>NUCLEOTIDE SEQUENCE [LARGE SCALE GENOMIC DNA]</scope>
    <source>
        <strain evidence="6 7">NRRL YB-4993</strain>
    </source>
</reference>
<comment type="subcellular location">
    <subcellularLocation>
        <location evidence="1">Lipid droplet</location>
    </subcellularLocation>
</comment>
<dbReference type="Gene3D" id="3.40.50.1820">
    <property type="entry name" value="alpha/beta hydrolase"/>
    <property type="match status" value="1"/>
</dbReference>
<dbReference type="Proteomes" id="UP000092555">
    <property type="component" value="Unassembled WGS sequence"/>
</dbReference>
<keyword evidence="5" id="KW-0472">Membrane</keyword>
<organism evidence="6 7">
    <name type="scientific">Metschnikowia bicuspidata var. bicuspidata NRRL YB-4993</name>
    <dbReference type="NCBI Taxonomy" id="869754"/>
    <lineage>
        <taxon>Eukaryota</taxon>
        <taxon>Fungi</taxon>
        <taxon>Dikarya</taxon>
        <taxon>Ascomycota</taxon>
        <taxon>Saccharomycotina</taxon>
        <taxon>Pichiomycetes</taxon>
        <taxon>Metschnikowiaceae</taxon>
        <taxon>Metschnikowia</taxon>
    </lineage>
</organism>
<keyword evidence="5" id="KW-1133">Transmembrane helix</keyword>
<dbReference type="GeneID" id="30027449"/>
<dbReference type="InterPro" id="IPR029058">
    <property type="entry name" value="AB_hydrolase_fold"/>
</dbReference>
<evidence type="ECO:0000256" key="3">
    <source>
        <dbReference type="ARBA" id="ARBA00022677"/>
    </source>
</evidence>
<accession>A0A1A0GYX6</accession>
<dbReference type="GO" id="GO:0019915">
    <property type="term" value="P:lipid storage"/>
    <property type="evidence" value="ECO:0007669"/>
    <property type="project" value="InterPro"/>
</dbReference>
<evidence type="ECO:0000313" key="7">
    <source>
        <dbReference type="Proteomes" id="UP000092555"/>
    </source>
</evidence>
<keyword evidence="3" id="KW-0551">Lipid droplet</keyword>
<comment type="caution">
    <text evidence="6">The sequence shown here is derived from an EMBL/GenBank/DDBJ whole genome shotgun (WGS) entry which is preliminary data.</text>
</comment>
<keyword evidence="5" id="KW-0812">Transmembrane</keyword>
<gene>
    <name evidence="6" type="ORF">METBIDRAFT_14033</name>
</gene>
<dbReference type="OrthoDB" id="448051at2759"/>
<keyword evidence="7" id="KW-1185">Reference proteome</keyword>
<dbReference type="AlphaFoldDB" id="A0A1A0GYX6"/>
<dbReference type="PANTHER" id="PTHR13390:SF0">
    <property type="entry name" value="LIPID DROPLET-ASSOCIATED HYDROLASE"/>
    <property type="match status" value="1"/>
</dbReference>
<dbReference type="EMBL" id="LXTC01000011">
    <property type="protein sequence ID" value="OBA16956.1"/>
    <property type="molecule type" value="Genomic_DNA"/>
</dbReference>
<protein>
    <recommendedName>
        <fullName evidence="8">DUF676 domain-containing protein</fullName>
    </recommendedName>
</protein>
<proteinExistence type="inferred from homology"/>
<name>A0A1A0GYX6_9ASCO</name>
<dbReference type="GO" id="GO:0005811">
    <property type="term" value="C:lipid droplet"/>
    <property type="evidence" value="ECO:0007669"/>
    <property type="project" value="UniProtKB-SubCell"/>
</dbReference>
<dbReference type="InterPro" id="IPR019363">
    <property type="entry name" value="LDAH"/>
</dbReference>
<dbReference type="SUPFAM" id="SSF53474">
    <property type="entry name" value="alpha/beta-Hydrolases"/>
    <property type="match status" value="1"/>
</dbReference>
<dbReference type="PANTHER" id="PTHR13390">
    <property type="entry name" value="LIPASE"/>
    <property type="match status" value="1"/>
</dbReference>
<dbReference type="GO" id="GO:0016298">
    <property type="term" value="F:lipase activity"/>
    <property type="evidence" value="ECO:0007669"/>
    <property type="project" value="InterPro"/>
</dbReference>
<sequence length="336" mass="38307">MTIRTNLEQPLTSEYHVTLAQGAADSPLLVFIPGNPGLIDYYTTYLDLISVEYPDHDILAISHAGFQTSGDFVADAAAQKYVFYDLEYQIRHKCSIIKKYIAQGHTRLSFLCHSVGGYITQRVVARLLADKNVGPKISIEFIGLVCPTIVDIAKSDSGVFFTKLFTYLPLIQLAVWFLVVLQTIFLDSLARKIISKLVIARPQATCDKLKEAWQNSIRATFKIYKSKRITRQTLELAREELQVIHRDDDINDWFFNELPASHGTRLWCFFAASDYWVHDNLRDYILGRYHDQDNLHVRFQIGEPSTKSTPAITHSFCIDQSVEFAEITCAALRFKA</sequence>
<evidence type="ECO:0000256" key="4">
    <source>
        <dbReference type="ARBA" id="ARBA00022801"/>
    </source>
</evidence>
<keyword evidence="4" id="KW-0378">Hydrolase</keyword>
<comment type="similarity">
    <text evidence="2">Belongs to the AB hydrolase superfamily. LDAH family.</text>
</comment>
<dbReference type="Pfam" id="PF10230">
    <property type="entry name" value="LIDHydrolase"/>
    <property type="match status" value="1"/>
</dbReference>
<evidence type="ECO:0000256" key="5">
    <source>
        <dbReference type="SAM" id="Phobius"/>
    </source>
</evidence>
<evidence type="ECO:0000313" key="6">
    <source>
        <dbReference type="EMBL" id="OBA16956.1"/>
    </source>
</evidence>
<evidence type="ECO:0000256" key="1">
    <source>
        <dbReference type="ARBA" id="ARBA00004502"/>
    </source>
</evidence>
<evidence type="ECO:0000256" key="2">
    <source>
        <dbReference type="ARBA" id="ARBA00008300"/>
    </source>
</evidence>
<feature type="transmembrane region" description="Helical" evidence="5">
    <location>
        <begin position="164"/>
        <end position="186"/>
    </location>
</feature>
<dbReference type="RefSeq" id="XP_018709255.1">
    <property type="nucleotide sequence ID" value="XM_018854473.1"/>
</dbReference>